<gene>
    <name evidence="1" type="ORF">JFN87_06395</name>
</gene>
<comment type="caution">
    <text evidence="1">The sequence shown here is derived from an EMBL/GenBank/DDBJ whole genome shotgun (WGS) entry which is preliminary data.</text>
</comment>
<proteinExistence type="predicted"/>
<dbReference type="EMBL" id="JAGIQL010000016">
    <property type="protein sequence ID" value="MBP0457128.1"/>
    <property type="molecule type" value="Genomic_DNA"/>
</dbReference>
<reference evidence="1" key="1">
    <citation type="submission" date="2021-03" db="EMBL/GenBank/DDBJ databases">
        <title>Whole genome sequence of Streptomyces bomunensis MMS17-BM035.</title>
        <authorList>
            <person name="Lee J.H."/>
        </authorList>
    </citation>
    <scope>NUCLEOTIDE SEQUENCE</scope>
    <source>
        <strain evidence="1">MMS17-BM035</strain>
    </source>
</reference>
<name>A0A940MEC6_9ACTN</name>
<dbReference type="AlphaFoldDB" id="A0A940MEC6"/>
<keyword evidence="2" id="KW-1185">Reference proteome</keyword>
<protein>
    <submittedName>
        <fullName evidence="1">Uncharacterized protein</fullName>
    </submittedName>
</protein>
<accession>A0A940MEC6</accession>
<dbReference type="Proteomes" id="UP000670475">
    <property type="component" value="Unassembled WGS sequence"/>
</dbReference>
<organism evidence="1 2">
    <name type="scientific">Streptomyces montanisoli</name>
    <dbReference type="NCBI Taxonomy" id="2798581"/>
    <lineage>
        <taxon>Bacteria</taxon>
        <taxon>Bacillati</taxon>
        <taxon>Actinomycetota</taxon>
        <taxon>Actinomycetes</taxon>
        <taxon>Kitasatosporales</taxon>
        <taxon>Streptomycetaceae</taxon>
        <taxon>Streptomyces</taxon>
    </lineage>
</organism>
<dbReference type="RefSeq" id="WP_209338906.1">
    <property type="nucleotide sequence ID" value="NZ_JAGIQL010000016.1"/>
</dbReference>
<evidence type="ECO:0000313" key="2">
    <source>
        <dbReference type="Proteomes" id="UP000670475"/>
    </source>
</evidence>
<sequence length="241" mass="25975">MNATTLRTERLLRAGQAPAFVSADAGAKVLLALSEDGSLVTGLDLQRSPGQQQRVVVRRRVALGPGPDREVDGPARNRVIEFHTIGPRRVSHYEGDAGQVRETASIPFQARAATGDLVKVSRLYAAEKGTDRLVAIDVAPGGDELRLVAQARLGEPVLYLGADENRLYAVTRDRLVVLKTNSFEGFEGGRFTVLATIDLRTALRGSRVRNAPVSGIAVGPDRVYLTVQGRPYVLSIAKPDL</sequence>
<evidence type="ECO:0000313" key="1">
    <source>
        <dbReference type="EMBL" id="MBP0457128.1"/>
    </source>
</evidence>